<evidence type="ECO:0000313" key="3">
    <source>
        <dbReference type="Proteomes" id="UP000320481"/>
    </source>
</evidence>
<gene>
    <name evidence="2" type="ORF">FRZ03_22230</name>
</gene>
<dbReference type="Proteomes" id="UP000320481">
    <property type="component" value="Unassembled WGS sequence"/>
</dbReference>
<reference evidence="2" key="1">
    <citation type="journal article" date="2019" name="Microbiol. Resour. Announc.">
        <title>Draft Genomic Sequences of Streptomyces misionensis and Streptomyces albidoflavus, bacteria applied for phytopathogen biocontrol.</title>
        <authorList>
            <person name="Pylro V."/>
            <person name="Dias A."/>
            <person name="Andreote F."/>
            <person name="Varani A."/>
            <person name="Andreote C."/>
            <person name="Bernardo E."/>
            <person name="Martins T."/>
        </authorList>
    </citation>
    <scope>NUCLEOTIDE SEQUENCE [LARGE SCALE GENOMIC DNA]</scope>
    <source>
        <strain evidence="2">66</strain>
    </source>
</reference>
<dbReference type="EMBL" id="VOGW01000128">
    <property type="protein sequence ID" value="TWV40426.1"/>
    <property type="molecule type" value="Genomic_DNA"/>
</dbReference>
<proteinExistence type="predicted"/>
<organism evidence="2 3">
    <name type="scientific">Streptomyces misionensis</name>
    <dbReference type="NCBI Taxonomy" id="67331"/>
    <lineage>
        <taxon>Bacteria</taxon>
        <taxon>Bacillati</taxon>
        <taxon>Actinomycetota</taxon>
        <taxon>Actinomycetes</taxon>
        <taxon>Kitasatosporales</taxon>
        <taxon>Streptomycetaceae</taxon>
        <taxon>Streptomyces</taxon>
    </lineage>
</organism>
<feature type="domain" description="A-factor biosynthesis hotdog" evidence="1">
    <location>
        <begin position="1"/>
        <end position="75"/>
    </location>
</feature>
<feature type="non-terminal residue" evidence="2">
    <location>
        <position position="1"/>
    </location>
</feature>
<evidence type="ECO:0000259" key="1">
    <source>
        <dbReference type="Pfam" id="PF03756"/>
    </source>
</evidence>
<evidence type="ECO:0000313" key="2">
    <source>
        <dbReference type="EMBL" id="TWV40426.1"/>
    </source>
</evidence>
<dbReference type="RefSeq" id="WP_315902660.1">
    <property type="nucleotide sequence ID" value="NZ_VOGW01000128.1"/>
</dbReference>
<name>A0A5C6JJ30_9ACTN</name>
<dbReference type="AlphaFoldDB" id="A0A5C6JJ30"/>
<accession>A0A5C6JJ30</accession>
<protein>
    <recommendedName>
        <fullName evidence="1">A-factor biosynthesis hotdog domain-containing protein</fullName>
    </recommendedName>
</protein>
<dbReference type="Pfam" id="PF03756">
    <property type="entry name" value="AfsA"/>
    <property type="match status" value="1"/>
</dbReference>
<sequence length="82" mass="9037">PGMLLLEAARQAAHAATGRPSAVVGMETEFLRYAEFDAPCWVWADRLPGDPQGRRRVLVTLEQNGRRIFSADVTLEAAPDLM</sequence>
<dbReference type="InterPro" id="IPR005509">
    <property type="entry name" value="AfsA_hotdog_dom"/>
</dbReference>
<comment type="caution">
    <text evidence="2">The sequence shown here is derived from an EMBL/GenBank/DDBJ whole genome shotgun (WGS) entry which is preliminary data.</text>
</comment>
<keyword evidence="3" id="KW-1185">Reference proteome</keyword>